<feature type="compositionally biased region" description="Basic residues" evidence="1">
    <location>
        <begin position="48"/>
        <end position="60"/>
    </location>
</feature>
<proteinExistence type="predicted"/>
<feature type="region of interest" description="Disordered" evidence="1">
    <location>
        <begin position="334"/>
        <end position="380"/>
    </location>
</feature>
<protein>
    <submittedName>
        <fullName evidence="2">Uncharacterized protein</fullName>
    </submittedName>
</protein>
<feature type="compositionally biased region" description="Basic and acidic residues" evidence="1">
    <location>
        <begin position="456"/>
        <end position="465"/>
    </location>
</feature>
<dbReference type="Proteomes" id="UP000250235">
    <property type="component" value="Unassembled WGS sequence"/>
</dbReference>
<name>A0A2Z7AJS9_9LAMI</name>
<dbReference type="EMBL" id="KV014597">
    <property type="protein sequence ID" value="KZV21963.1"/>
    <property type="molecule type" value="Genomic_DNA"/>
</dbReference>
<gene>
    <name evidence="2" type="ORF">F511_41455</name>
</gene>
<evidence type="ECO:0000313" key="2">
    <source>
        <dbReference type="EMBL" id="KZV21963.1"/>
    </source>
</evidence>
<accession>A0A2Z7AJS9</accession>
<organism evidence="2 3">
    <name type="scientific">Dorcoceras hygrometricum</name>
    <dbReference type="NCBI Taxonomy" id="472368"/>
    <lineage>
        <taxon>Eukaryota</taxon>
        <taxon>Viridiplantae</taxon>
        <taxon>Streptophyta</taxon>
        <taxon>Embryophyta</taxon>
        <taxon>Tracheophyta</taxon>
        <taxon>Spermatophyta</taxon>
        <taxon>Magnoliopsida</taxon>
        <taxon>eudicotyledons</taxon>
        <taxon>Gunneridae</taxon>
        <taxon>Pentapetalae</taxon>
        <taxon>asterids</taxon>
        <taxon>lamiids</taxon>
        <taxon>Lamiales</taxon>
        <taxon>Gesneriaceae</taxon>
        <taxon>Didymocarpoideae</taxon>
        <taxon>Trichosporeae</taxon>
        <taxon>Loxocarpinae</taxon>
        <taxon>Dorcoceras</taxon>
    </lineage>
</organism>
<reference evidence="2 3" key="1">
    <citation type="journal article" date="2015" name="Proc. Natl. Acad. Sci. U.S.A.">
        <title>The resurrection genome of Boea hygrometrica: A blueprint for survival of dehydration.</title>
        <authorList>
            <person name="Xiao L."/>
            <person name="Yang G."/>
            <person name="Zhang L."/>
            <person name="Yang X."/>
            <person name="Zhao S."/>
            <person name="Ji Z."/>
            <person name="Zhou Q."/>
            <person name="Hu M."/>
            <person name="Wang Y."/>
            <person name="Chen M."/>
            <person name="Xu Y."/>
            <person name="Jin H."/>
            <person name="Xiao X."/>
            <person name="Hu G."/>
            <person name="Bao F."/>
            <person name="Hu Y."/>
            <person name="Wan P."/>
            <person name="Li L."/>
            <person name="Deng X."/>
            <person name="Kuang T."/>
            <person name="Xiang C."/>
            <person name="Zhu J.K."/>
            <person name="Oliver M.J."/>
            <person name="He Y."/>
        </authorList>
    </citation>
    <scope>NUCLEOTIDE SEQUENCE [LARGE SCALE GENOMIC DNA]</scope>
    <source>
        <strain evidence="3">cv. XS01</strain>
    </source>
</reference>
<keyword evidence="3" id="KW-1185">Reference proteome</keyword>
<feature type="region of interest" description="Disordered" evidence="1">
    <location>
        <begin position="45"/>
        <end position="70"/>
    </location>
</feature>
<feature type="compositionally biased region" description="Polar residues" evidence="1">
    <location>
        <begin position="334"/>
        <end position="357"/>
    </location>
</feature>
<sequence length="465" mass="52022">MQQPYCMLCAPLCARVRPPARPVLAGGAVVARTTVREVRARVMASGRNARRPMRAGRARQARNASRSVRAGYAQDPAIPAAICAWRAPGSDQFHEEIGTSTVDRFQPPNPIHDRNINSFAGIQLAVGSQHLRLQNHIFEITHRIKAKRLATSSHDPLDSIDIHAQGRAMNPRQRSIDSYMHRDLTQPRHLMTPTESVRMFSESWKMRAESGWRSVFIVELEFPCCTDRIYFFANEFVLDIPFRIVPKLIYERGEFSTTKHRILYVSGPHLIPPPDDPQRVGELVKARRLSRYLEWYLAGVYAPGSDQFHEEIGTSTVGGFDLLIRSTTGISIPSQSALENSTNISRTESPCRNGQNKISDDDGGQRRRRGNERRGEERKNKLRRFLAPGSDQFYEEIGTSTVGGFDLLIRSTTGISIPSPVCTRKLDDDFTDGISLPERSEQATTAGGGGGGVGMRLEERRGRIS</sequence>
<evidence type="ECO:0000313" key="3">
    <source>
        <dbReference type="Proteomes" id="UP000250235"/>
    </source>
</evidence>
<feature type="region of interest" description="Disordered" evidence="1">
    <location>
        <begin position="440"/>
        <end position="465"/>
    </location>
</feature>
<evidence type="ECO:0000256" key="1">
    <source>
        <dbReference type="SAM" id="MobiDB-lite"/>
    </source>
</evidence>
<dbReference type="AlphaFoldDB" id="A0A2Z7AJS9"/>